<accession>A0A839Z278</accession>
<evidence type="ECO:0000259" key="2">
    <source>
        <dbReference type="Pfam" id="PF09361"/>
    </source>
</evidence>
<evidence type="ECO:0000256" key="1">
    <source>
        <dbReference type="SAM" id="MobiDB-lite"/>
    </source>
</evidence>
<dbReference type="Pfam" id="PF09361">
    <property type="entry name" value="Phasin_2"/>
    <property type="match status" value="1"/>
</dbReference>
<keyword evidence="4" id="KW-1185">Reference proteome</keyword>
<evidence type="ECO:0000313" key="3">
    <source>
        <dbReference type="EMBL" id="MBB3769719.1"/>
    </source>
</evidence>
<dbReference type="EMBL" id="JACICD010000001">
    <property type="protein sequence ID" value="MBB3769719.1"/>
    <property type="molecule type" value="Genomic_DNA"/>
</dbReference>
<dbReference type="AlphaFoldDB" id="A0A839Z278"/>
<reference evidence="3 4" key="1">
    <citation type="submission" date="2020-08" db="EMBL/GenBank/DDBJ databases">
        <title>Genomic Encyclopedia of Type Strains, Phase IV (KMG-IV): sequencing the most valuable type-strain genomes for metagenomic binning, comparative biology and taxonomic classification.</title>
        <authorList>
            <person name="Goeker M."/>
        </authorList>
    </citation>
    <scope>NUCLEOTIDE SEQUENCE [LARGE SCALE GENOMIC DNA]</scope>
    <source>
        <strain evidence="3 4">DSM 5895</strain>
    </source>
</reference>
<evidence type="ECO:0000313" key="4">
    <source>
        <dbReference type="Proteomes" id="UP000533469"/>
    </source>
</evidence>
<sequence>MANDAKIDVPPELRAIAEQGVGQARAAMDGFMNAAHKALDDAGRQADAVHDQGRDLRRTALRFAEDNIAAGFEFAARLAKATTVDDWARLNADYVKDQASRLAEQAKALGGQTAPFAAKPASGSDPKKD</sequence>
<feature type="region of interest" description="Disordered" evidence="1">
    <location>
        <begin position="106"/>
        <end position="129"/>
    </location>
</feature>
<organism evidence="3 4">
    <name type="scientific">Ancylobacter tetraedralis</name>
    <dbReference type="NCBI Taxonomy" id="217068"/>
    <lineage>
        <taxon>Bacteria</taxon>
        <taxon>Pseudomonadati</taxon>
        <taxon>Pseudomonadota</taxon>
        <taxon>Alphaproteobacteria</taxon>
        <taxon>Hyphomicrobiales</taxon>
        <taxon>Xanthobacteraceae</taxon>
        <taxon>Ancylobacter</taxon>
    </lineage>
</organism>
<dbReference type="RefSeq" id="WP_183187914.1">
    <property type="nucleotide sequence ID" value="NZ_JACICD010000001.1"/>
</dbReference>
<dbReference type="Proteomes" id="UP000533469">
    <property type="component" value="Unassembled WGS sequence"/>
</dbReference>
<dbReference type="InterPro" id="IPR018968">
    <property type="entry name" value="Phasin"/>
</dbReference>
<protein>
    <recommendedName>
        <fullName evidence="2">Phasin domain-containing protein</fullName>
    </recommendedName>
</protein>
<name>A0A839Z278_9HYPH</name>
<feature type="domain" description="Phasin" evidence="2">
    <location>
        <begin position="31"/>
        <end position="115"/>
    </location>
</feature>
<proteinExistence type="predicted"/>
<gene>
    <name evidence="3" type="ORF">FHS55_000305</name>
</gene>
<comment type="caution">
    <text evidence="3">The sequence shown here is derived from an EMBL/GenBank/DDBJ whole genome shotgun (WGS) entry which is preliminary data.</text>
</comment>